<protein>
    <submittedName>
        <fullName evidence="1">Sigma-70 region 2</fullName>
    </submittedName>
</protein>
<accession>A0A0F7PGJ3</accession>
<dbReference type="EMBL" id="CP011565">
    <property type="protein sequence ID" value="ALG83122.1"/>
    <property type="molecule type" value="Genomic_DNA"/>
</dbReference>
<reference evidence="1 4" key="1">
    <citation type="submission" date="2014-06" db="EMBL/GenBank/DDBJ databases">
        <title>Secret life of haloarchaea: discovery of obligatory anaerobic haloarchaea growing by dissimilatory sulfur reduction.</title>
        <authorList>
            <person name="Sorokin D.Y."/>
            <person name="Kublanov I.V."/>
            <person name="Gavrilov S.N."/>
            <person name="Ferrer M."/>
            <person name="Golyshin P.N."/>
            <person name="Messina E."/>
            <person name="La Cono V."/>
            <person name="Yakimov M.M."/>
        </authorList>
    </citation>
    <scope>NUCLEOTIDE SEQUENCE [LARGE SCALE GENOMIC DNA]</scope>
    <source>
        <strain evidence="1 4">HSR2</strain>
        <plasmid evidence="1 4">pHSR2-01</plasmid>
    </source>
</reference>
<sequence length="192" mass="22159">MGQLPTDVPWDVNWDKKFESQLEELKQSGSFDTYRKKTIRIIRNPIREGSYKSENLKGLKTAHVSGNYQDIICFELTPGVNHQSQQEKLEEVYLHFIDHWDNYDSALSSRNAAGRTVEFTIEMPYLEEGYDVERAKNTVYKAVKDLDGSRITQEWGDECLRLTGEVSPEDKDVVKTAIPTTVDVKFNENTLF</sequence>
<dbReference type="Proteomes" id="UP000060390">
    <property type="component" value="Plasmid pM27-SA2-01"/>
</dbReference>
<dbReference type="KEGG" id="hsu:HLASF_3053"/>
<evidence type="ECO:0000313" key="3">
    <source>
        <dbReference type="Proteomes" id="UP000060390"/>
    </source>
</evidence>
<gene>
    <name evidence="2" type="ORF">HLASA_3054</name>
    <name evidence="1" type="ORF">HLASF_3053</name>
</gene>
<evidence type="ECO:0000313" key="2">
    <source>
        <dbReference type="EMBL" id="ALG83122.1"/>
    </source>
</evidence>
<dbReference type="RefSeq" id="WP_050049444.1">
    <property type="nucleotide sequence ID" value="NZ_CP008875.1"/>
</dbReference>
<geneLocation type="plasmid" evidence="2 3">
    <name>pM27-SA2-01</name>
</geneLocation>
<dbReference type="EMBL" id="CP008875">
    <property type="protein sequence ID" value="AKH98679.1"/>
    <property type="molecule type" value="Genomic_DNA"/>
</dbReference>
<keyword evidence="1" id="KW-0614">Plasmid</keyword>
<evidence type="ECO:0000313" key="1">
    <source>
        <dbReference type="EMBL" id="AKH98679.1"/>
    </source>
</evidence>
<dbReference type="GeneID" id="26011580"/>
<keyword evidence="4" id="KW-1185">Reference proteome</keyword>
<reference evidence="2 3" key="3">
    <citation type="journal article" date="2016" name="Stand. Genomic Sci.">
        <title>Complete genome sequence of 'Halanaeroarchaeum sulfurireducens' M27-SA2, a sulfur-reducing and acetate-oxidizing haloarchaeon from the deep-sea hypersaline anoxic lake Medee.</title>
        <authorList>
            <person name="Messina E."/>
            <person name="Sorokin D.Y."/>
            <person name="Kublanov I.V."/>
            <person name="Toshchakov S."/>
            <person name="Lopatina A."/>
            <person name="Arcadi E."/>
            <person name="Smedile F."/>
            <person name="La Spada G."/>
            <person name="La Cono V."/>
            <person name="Yakimov M.M."/>
        </authorList>
    </citation>
    <scope>NUCLEOTIDE SEQUENCE [LARGE SCALE GENOMIC DNA]</scope>
    <source>
        <strain evidence="2 3">M27-SA2</strain>
        <plasmid evidence="3">Plasmid pM27-SA2-01</plasmid>
        <plasmid evidence="2">pM27-SA2-01</plasmid>
    </source>
</reference>
<name>A0A0F7PGJ3_9EURY</name>
<reference evidence="3" key="2">
    <citation type="submission" date="2015-05" db="EMBL/GenBank/DDBJ databases">
        <title>Complete genome sequence of Halanaeroarchaeum sulfurireducens type strain M27-SA2, a sulfate-reducer haloarchaeon from marine anoxic lake Medee.</title>
        <authorList>
            <person name="Messina E."/>
            <person name="Kublanov I.V."/>
            <person name="Toshchakov S."/>
            <person name="Arcadi E."/>
            <person name="La Spada G."/>
            <person name="La Cono V."/>
            <person name="Yakimov M.M."/>
        </authorList>
    </citation>
    <scope>NUCLEOTIDE SEQUENCE [LARGE SCALE GENOMIC DNA]</scope>
    <source>
        <strain evidence="3">M27-SA2</strain>
        <plasmid evidence="3">Plasmid pM27-SA2-01</plasmid>
    </source>
</reference>
<evidence type="ECO:0000313" key="4">
    <source>
        <dbReference type="Proteomes" id="UP000069906"/>
    </source>
</evidence>
<geneLocation type="plasmid" evidence="1 4">
    <name>pHSR2-01</name>
</geneLocation>
<dbReference type="KEGG" id="hsf:HLASA_3054"/>
<organism evidence="1 4">
    <name type="scientific">Halanaeroarchaeum sulfurireducens</name>
    <dbReference type="NCBI Taxonomy" id="1604004"/>
    <lineage>
        <taxon>Archaea</taxon>
        <taxon>Methanobacteriati</taxon>
        <taxon>Methanobacteriota</taxon>
        <taxon>Stenosarchaea group</taxon>
        <taxon>Halobacteria</taxon>
        <taxon>Halobacteriales</taxon>
        <taxon>Halobacteriaceae</taxon>
        <taxon>Halanaeroarchaeum</taxon>
    </lineage>
</organism>
<dbReference type="HOGENOM" id="CLU_1412321_0_0_2"/>
<dbReference type="Proteomes" id="UP000069906">
    <property type="component" value="Plasmid pHSR2-01"/>
</dbReference>
<dbReference type="AlphaFoldDB" id="A0A0F7PGJ3"/>
<dbReference type="OrthoDB" id="350259at2157"/>
<proteinExistence type="predicted"/>